<accession>A0A0T6AXA0</accession>
<feature type="compositionally biased region" description="Polar residues" evidence="1">
    <location>
        <begin position="509"/>
        <end position="521"/>
    </location>
</feature>
<evidence type="ECO:0008006" key="4">
    <source>
        <dbReference type="Google" id="ProtNLM"/>
    </source>
</evidence>
<dbReference type="InterPro" id="IPR016024">
    <property type="entry name" value="ARM-type_fold"/>
</dbReference>
<feature type="compositionally biased region" description="Basic residues" evidence="1">
    <location>
        <begin position="578"/>
        <end position="588"/>
    </location>
</feature>
<evidence type="ECO:0000313" key="2">
    <source>
        <dbReference type="EMBL" id="KRT79477.1"/>
    </source>
</evidence>
<name>A0A0T6AXA0_9SCAR</name>
<feature type="region of interest" description="Disordered" evidence="1">
    <location>
        <begin position="388"/>
        <end position="408"/>
    </location>
</feature>
<reference evidence="2 3" key="1">
    <citation type="submission" date="2015-09" db="EMBL/GenBank/DDBJ databases">
        <title>Draft genome of the scarab beetle Oryctes borbonicus.</title>
        <authorList>
            <person name="Meyer J.M."/>
            <person name="Markov G.V."/>
            <person name="Baskaran P."/>
            <person name="Herrmann M."/>
            <person name="Sommer R.J."/>
            <person name="Roedelsperger C."/>
        </authorList>
    </citation>
    <scope>NUCLEOTIDE SEQUENCE [LARGE SCALE GENOMIC DNA]</scope>
    <source>
        <strain evidence="2">OB123</strain>
        <tissue evidence="2">Whole animal</tissue>
    </source>
</reference>
<dbReference type="Proteomes" id="UP000051574">
    <property type="component" value="Unassembled WGS sequence"/>
</dbReference>
<evidence type="ECO:0000313" key="3">
    <source>
        <dbReference type="Proteomes" id="UP000051574"/>
    </source>
</evidence>
<proteinExistence type="predicted"/>
<feature type="region of interest" description="Disordered" evidence="1">
    <location>
        <begin position="428"/>
        <end position="608"/>
    </location>
</feature>
<dbReference type="PANTHER" id="PTHR48287:SF1">
    <property type="entry name" value="ARM REPEAT SUPERFAMILY PROTEIN"/>
    <property type="match status" value="1"/>
</dbReference>
<feature type="compositionally biased region" description="Basic and acidic residues" evidence="1">
    <location>
        <begin position="550"/>
        <end position="560"/>
    </location>
</feature>
<dbReference type="PANTHER" id="PTHR48287">
    <property type="entry name" value="ARM REPEAT SUPERFAMILY PROTEIN"/>
    <property type="match status" value="1"/>
</dbReference>
<dbReference type="AlphaFoldDB" id="A0A0T6AXA0"/>
<feature type="compositionally biased region" description="Polar residues" evidence="1">
    <location>
        <begin position="428"/>
        <end position="440"/>
    </location>
</feature>
<gene>
    <name evidence="2" type="ORF">AMK59_7165</name>
</gene>
<sequence>FNVYTSKPSRTDEEGHRLAALETIKVYLTIARPELTKQLFTSALEKLNSTSETDQFIIESVMDLIRALVRYQTVESIQTLYEQFVKKLPEIKNSKEQKKLYRILEEVCGSDSESCKQFVQNNRKIVQKLLQKSLDTAAISSKGARLRCYNYLIKSQPQLDHESTLIRSVLPEAVLCCKDINERCRTTAYDLLNTIGETLQEHNEMQQFINLLVAGLGGTTEVVSATILALASVLYHFTGSLGKENIQSISENICMLMSSQTREVVGSCFSFLKVYCSSLPNPMVAASIGDIMKALCNMTDDCKRHFRLKLRDILDKFVRKYGCEALTPHVPADDVIMYKRLRNLRKLNARKKRLKDSASEDEEIDEDFLVKAKPRSVDEILADSDSDFDDIEEDKPVHTKKTKKQSQAWIKEDADNIVDFKDPTVASKITATKPGQQSQIEAMKKKDKGFKTAPDGRLIIEDDDDESSDNGNKNKSFNFDSDSDSDDTQSKAETILLTNRKRKRKDTASVKSGFSATSQPPSKYKAGGTGIHRPIGSSAGSVYSGVGSEYRSKKAKGDIKRKGKPDPYAYLPLQRNSLNKRKRSKNAGKFKNIIGAAKTGARKGVKAK</sequence>
<dbReference type="EMBL" id="LJIG01022643">
    <property type="protein sequence ID" value="KRT79477.1"/>
    <property type="molecule type" value="Genomic_DNA"/>
</dbReference>
<feature type="compositionally biased region" description="Low complexity" evidence="1">
    <location>
        <begin position="536"/>
        <end position="548"/>
    </location>
</feature>
<dbReference type="SUPFAM" id="SSF48371">
    <property type="entry name" value="ARM repeat"/>
    <property type="match status" value="1"/>
</dbReference>
<evidence type="ECO:0000256" key="1">
    <source>
        <dbReference type="SAM" id="MobiDB-lite"/>
    </source>
</evidence>
<keyword evidence="3" id="KW-1185">Reference proteome</keyword>
<feature type="non-terminal residue" evidence="2">
    <location>
        <position position="1"/>
    </location>
</feature>
<dbReference type="InterPro" id="IPR011989">
    <property type="entry name" value="ARM-like"/>
</dbReference>
<feature type="non-terminal residue" evidence="2">
    <location>
        <position position="608"/>
    </location>
</feature>
<dbReference type="Gene3D" id="1.25.10.10">
    <property type="entry name" value="Leucine-rich Repeat Variant"/>
    <property type="match status" value="1"/>
</dbReference>
<dbReference type="InterPro" id="IPR052087">
    <property type="entry name" value="RRP12"/>
</dbReference>
<dbReference type="OrthoDB" id="2192888at2759"/>
<comment type="caution">
    <text evidence="2">The sequence shown here is derived from an EMBL/GenBank/DDBJ whole genome shotgun (WGS) entry which is preliminary data.</text>
</comment>
<protein>
    <recommendedName>
        <fullName evidence="4">Ribosomal RNA-processing protein 12-like conserved domain-containing protein</fullName>
    </recommendedName>
</protein>
<organism evidence="2 3">
    <name type="scientific">Oryctes borbonicus</name>
    <dbReference type="NCBI Taxonomy" id="1629725"/>
    <lineage>
        <taxon>Eukaryota</taxon>
        <taxon>Metazoa</taxon>
        <taxon>Ecdysozoa</taxon>
        <taxon>Arthropoda</taxon>
        <taxon>Hexapoda</taxon>
        <taxon>Insecta</taxon>
        <taxon>Pterygota</taxon>
        <taxon>Neoptera</taxon>
        <taxon>Endopterygota</taxon>
        <taxon>Coleoptera</taxon>
        <taxon>Polyphaga</taxon>
        <taxon>Scarabaeiformia</taxon>
        <taxon>Scarabaeidae</taxon>
        <taxon>Dynastinae</taxon>
        <taxon>Oryctes</taxon>
    </lineage>
</organism>